<dbReference type="Gene3D" id="3.40.50.300">
    <property type="entry name" value="P-loop containing nucleotide triphosphate hydrolases"/>
    <property type="match status" value="2"/>
</dbReference>
<keyword evidence="7" id="KW-1278">Translocase</keyword>
<dbReference type="InterPro" id="IPR050107">
    <property type="entry name" value="ABC_carbohydrate_import_ATPase"/>
</dbReference>
<dbReference type="Pfam" id="PF00005">
    <property type="entry name" value="ABC_tran"/>
    <property type="match status" value="2"/>
</dbReference>
<dbReference type="Proteomes" id="UP000053467">
    <property type="component" value="Unassembled WGS sequence"/>
</dbReference>
<dbReference type="EMBL" id="LGGX01000020">
    <property type="protein sequence ID" value="KUK86404.1"/>
    <property type="molecule type" value="Genomic_DNA"/>
</dbReference>
<dbReference type="PROSITE" id="PS00211">
    <property type="entry name" value="ABC_TRANSPORTER_1"/>
    <property type="match status" value="1"/>
</dbReference>
<comment type="caution">
    <text evidence="10">The sequence shown here is derived from an EMBL/GenBank/DDBJ whole genome shotgun (WGS) entry which is preliminary data.</text>
</comment>
<dbReference type="SMART" id="SM00382">
    <property type="entry name" value="AAA"/>
    <property type="match status" value="1"/>
</dbReference>
<dbReference type="CDD" id="cd03216">
    <property type="entry name" value="ABC_Carb_Monos_I"/>
    <property type="match status" value="1"/>
</dbReference>
<dbReference type="GO" id="GO:0005524">
    <property type="term" value="F:ATP binding"/>
    <property type="evidence" value="ECO:0007669"/>
    <property type="project" value="UniProtKB-KW"/>
</dbReference>
<evidence type="ECO:0000256" key="7">
    <source>
        <dbReference type="ARBA" id="ARBA00022967"/>
    </source>
</evidence>
<evidence type="ECO:0000313" key="11">
    <source>
        <dbReference type="Proteomes" id="UP000053467"/>
    </source>
</evidence>
<dbReference type="PANTHER" id="PTHR43790:SF4">
    <property type="entry name" value="GUANOSINE IMPORT ATP-BINDING PROTEIN NUPO"/>
    <property type="match status" value="1"/>
</dbReference>
<keyword evidence="3" id="KW-1003">Cell membrane</keyword>
<keyword evidence="5" id="KW-0547">Nucleotide-binding</keyword>
<keyword evidence="4" id="KW-0677">Repeat</keyword>
<evidence type="ECO:0000313" key="10">
    <source>
        <dbReference type="EMBL" id="KUK86404.1"/>
    </source>
</evidence>
<feature type="domain" description="ABC transporter" evidence="9">
    <location>
        <begin position="259"/>
        <end position="503"/>
    </location>
</feature>
<dbReference type="InterPro" id="IPR003439">
    <property type="entry name" value="ABC_transporter-like_ATP-bd"/>
</dbReference>
<dbReference type="GO" id="GO:0005886">
    <property type="term" value="C:plasma membrane"/>
    <property type="evidence" value="ECO:0007669"/>
    <property type="project" value="UniProtKB-SubCell"/>
</dbReference>
<organism evidence="10 11">
    <name type="scientific">candidate division TA06 bacterium 34_109</name>
    <dbReference type="NCBI Taxonomy" id="1635277"/>
    <lineage>
        <taxon>Bacteria</taxon>
        <taxon>Bacteria division TA06</taxon>
    </lineage>
</organism>
<keyword evidence="6 10" id="KW-0067">ATP-binding</keyword>
<evidence type="ECO:0000256" key="4">
    <source>
        <dbReference type="ARBA" id="ARBA00022737"/>
    </source>
</evidence>
<dbReference type="PANTHER" id="PTHR43790">
    <property type="entry name" value="CARBOHYDRATE TRANSPORT ATP-BINDING PROTEIN MG119-RELATED"/>
    <property type="match status" value="1"/>
</dbReference>
<name>A0A101I0V4_UNCT6</name>
<sequence>MVQEIILSLKEITKIFPGVIANDHISLDIFKGEIHSLLGENGAGKTTLMNILYGLYKPDKGEIIFKGEEVKIHSPRDAINLGIGMIHQRFMLIPRFTVFENIILGQPSEKPPLLEKEKLHEKILRVAERFNIKLDLDVPVENLSVGTQQKVEILKALYQGADLLILDEPTSVLTPQEAQNLFKDLLALKEQGCTIIFISHKLKEVMQISDRITVLRDGKVVGTKKKLETNFQELSKLMVGREISFTIKKKDVQPGREVLCLEDISMKNKKGLRLLKNISLSARSGEILGIAGVDGNGQRELADAICRLQKIDSGNIKMLGQEVSSSSPRRLYEQGLSYIPADRKRYGLILNFTIAENLILKDYYLPPFKRGLFLNVPYINDYSKKIIVAYDIKTPSHLVQASKLSGGNQQKVVLGRELSKCPKLLIVMEPTQGLDVGACEFVHNKLLDERDKGVAILLFSTDLDEIMSLSDRIAVIYEGEIMGEVDPRKADVGEIGLMMAGVKYLEKEVVDG</sequence>
<accession>A0A101I0V4</accession>
<dbReference type="GO" id="GO:0016887">
    <property type="term" value="F:ATP hydrolysis activity"/>
    <property type="evidence" value="ECO:0007669"/>
    <property type="project" value="InterPro"/>
</dbReference>
<dbReference type="SUPFAM" id="SSF52540">
    <property type="entry name" value="P-loop containing nucleoside triphosphate hydrolases"/>
    <property type="match status" value="2"/>
</dbReference>
<evidence type="ECO:0000256" key="8">
    <source>
        <dbReference type="ARBA" id="ARBA00023136"/>
    </source>
</evidence>
<proteinExistence type="predicted"/>
<evidence type="ECO:0000256" key="2">
    <source>
        <dbReference type="ARBA" id="ARBA00022448"/>
    </source>
</evidence>
<gene>
    <name evidence="10" type="ORF">XE03_1536</name>
</gene>
<feature type="domain" description="ABC transporter" evidence="9">
    <location>
        <begin position="7"/>
        <end position="242"/>
    </location>
</feature>
<evidence type="ECO:0000256" key="1">
    <source>
        <dbReference type="ARBA" id="ARBA00004202"/>
    </source>
</evidence>
<evidence type="ECO:0000256" key="5">
    <source>
        <dbReference type="ARBA" id="ARBA00022741"/>
    </source>
</evidence>
<dbReference type="PROSITE" id="PS50893">
    <property type="entry name" value="ABC_TRANSPORTER_2"/>
    <property type="match status" value="2"/>
</dbReference>
<dbReference type="AlphaFoldDB" id="A0A101I0V4"/>
<keyword evidence="8" id="KW-0472">Membrane</keyword>
<dbReference type="FunFam" id="3.40.50.300:FF:000127">
    <property type="entry name" value="Ribose import ATP-binding protein RbsA"/>
    <property type="match status" value="1"/>
</dbReference>
<dbReference type="InterPro" id="IPR003593">
    <property type="entry name" value="AAA+_ATPase"/>
</dbReference>
<protein>
    <submittedName>
        <fullName evidence="10">Sugar ABC transporter ATP-binding protein</fullName>
    </submittedName>
</protein>
<evidence type="ECO:0000256" key="3">
    <source>
        <dbReference type="ARBA" id="ARBA00022475"/>
    </source>
</evidence>
<evidence type="ECO:0000259" key="9">
    <source>
        <dbReference type="PROSITE" id="PS50893"/>
    </source>
</evidence>
<keyword evidence="2" id="KW-0813">Transport</keyword>
<dbReference type="InterPro" id="IPR017871">
    <property type="entry name" value="ABC_transporter-like_CS"/>
</dbReference>
<dbReference type="CDD" id="cd03215">
    <property type="entry name" value="ABC_Carb_Monos_II"/>
    <property type="match status" value="1"/>
</dbReference>
<dbReference type="InterPro" id="IPR027417">
    <property type="entry name" value="P-loop_NTPase"/>
</dbReference>
<reference evidence="11" key="1">
    <citation type="journal article" date="2015" name="MBio">
        <title>Genome-Resolved Metagenomic Analysis Reveals Roles for Candidate Phyla and Other Microbial Community Members in Biogeochemical Transformations in Oil Reservoirs.</title>
        <authorList>
            <person name="Hu P."/>
            <person name="Tom L."/>
            <person name="Singh A."/>
            <person name="Thomas B.C."/>
            <person name="Baker B.J."/>
            <person name="Piceno Y.M."/>
            <person name="Andersen G.L."/>
            <person name="Banfield J.F."/>
        </authorList>
    </citation>
    <scope>NUCLEOTIDE SEQUENCE [LARGE SCALE GENOMIC DNA]</scope>
</reference>
<comment type="subcellular location">
    <subcellularLocation>
        <location evidence="1">Cell membrane</location>
        <topology evidence="1">Peripheral membrane protein</topology>
    </subcellularLocation>
</comment>
<evidence type="ECO:0000256" key="6">
    <source>
        <dbReference type="ARBA" id="ARBA00022840"/>
    </source>
</evidence>